<keyword evidence="4" id="KW-0479">Metal-binding</keyword>
<dbReference type="Proteomes" id="UP000194933">
    <property type="component" value="Unassembled WGS sequence"/>
</dbReference>
<evidence type="ECO:0000256" key="1">
    <source>
        <dbReference type="ARBA" id="ARBA00009879"/>
    </source>
</evidence>
<organism evidence="15 16">
    <name type="scientific">Candidatus Enterococcus wittei</name>
    <dbReference type="NCBI Taxonomy" id="1987383"/>
    <lineage>
        <taxon>Bacteria</taxon>
        <taxon>Bacillati</taxon>
        <taxon>Bacillota</taxon>
        <taxon>Bacilli</taxon>
        <taxon>Lactobacillales</taxon>
        <taxon>Enterococcaceae</taxon>
        <taxon>Enterococcus</taxon>
    </lineage>
</organism>
<evidence type="ECO:0000256" key="2">
    <source>
        <dbReference type="ARBA" id="ARBA00012104"/>
    </source>
</evidence>
<dbReference type="GO" id="GO:0008478">
    <property type="term" value="F:pyridoxal kinase activity"/>
    <property type="evidence" value="ECO:0007669"/>
    <property type="project" value="UniProtKB-EC"/>
</dbReference>
<dbReference type="GO" id="GO:0009228">
    <property type="term" value="P:thiamine biosynthetic process"/>
    <property type="evidence" value="ECO:0007669"/>
    <property type="project" value="InterPro"/>
</dbReference>
<evidence type="ECO:0000259" key="14">
    <source>
        <dbReference type="Pfam" id="PF08543"/>
    </source>
</evidence>
<dbReference type="Pfam" id="PF08543">
    <property type="entry name" value="Phos_pyr_kin"/>
    <property type="match status" value="1"/>
</dbReference>
<evidence type="ECO:0000256" key="9">
    <source>
        <dbReference type="ARBA" id="ARBA00042307"/>
    </source>
</evidence>
<evidence type="ECO:0000256" key="13">
    <source>
        <dbReference type="ARBA" id="ARBA00049293"/>
    </source>
</evidence>
<dbReference type="InterPro" id="IPR029056">
    <property type="entry name" value="Ribokinase-like"/>
</dbReference>
<keyword evidence="7" id="KW-0067">ATP-binding</keyword>
<dbReference type="InterPro" id="IPR013749">
    <property type="entry name" value="PM/HMP-P_kinase-1"/>
</dbReference>
<evidence type="ECO:0000256" key="8">
    <source>
        <dbReference type="ARBA" id="ARBA00022842"/>
    </source>
</evidence>
<dbReference type="AlphaFoldDB" id="A0A2C9XNP4"/>
<dbReference type="GO" id="GO:0005524">
    <property type="term" value="F:ATP binding"/>
    <property type="evidence" value="ECO:0007669"/>
    <property type="project" value="UniProtKB-KW"/>
</dbReference>
<proteinExistence type="inferred from homology"/>
<dbReference type="EMBL" id="NGMO01000001">
    <property type="protein sequence ID" value="OTP11825.1"/>
    <property type="molecule type" value="Genomic_DNA"/>
</dbReference>
<dbReference type="GO" id="GO:0005829">
    <property type="term" value="C:cytosol"/>
    <property type="evidence" value="ECO:0007669"/>
    <property type="project" value="TreeGrafter"/>
</dbReference>
<dbReference type="NCBIfam" id="NF009078">
    <property type="entry name" value="PRK12413.1"/>
    <property type="match status" value="1"/>
</dbReference>
<keyword evidence="6 15" id="KW-0418">Kinase</keyword>
<dbReference type="GO" id="GO:0046872">
    <property type="term" value="F:metal ion binding"/>
    <property type="evidence" value="ECO:0007669"/>
    <property type="project" value="UniProtKB-KW"/>
</dbReference>
<accession>A0A2C9XNP4</accession>
<dbReference type="PANTHER" id="PTHR20858:SF19">
    <property type="entry name" value="PYRIDOXINE KINASE"/>
    <property type="match status" value="1"/>
</dbReference>
<dbReference type="Gene3D" id="3.40.1190.20">
    <property type="match status" value="1"/>
</dbReference>
<sequence length="263" mass="28596">MKKIMTIGGSDPFAGGGIQSDLKTFENYHLFGMSALTCVGMLDENGHFVLEDLPAIWLERQLQSIQSMTQLDGIKIGLLHSLEAIEVVRDFLKMNTGIPIILDPVLAFKETSTAANKEYTEKIILELFPLVDVVTPNLKEASLLSNEVVTTVTQMETCAQKIYSLGAKNVVIKGGAGIMGNEALDLLYDGDIFIKFKRKKLQKTTVNGAGCTFSSAIAANLVKGKTLPEAIAYSKDYVYECILNGVMMNNQTGSVWSTGKGVD</sequence>
<dbReference type="EC" id="2.7.1.35" evidence="2"/>
<keyword evidence="16" id="KW-1185">Reference proteome</keyword>
<protein>
    <recommendedName>
        <fullName evidence="2">pyridoxal kinase</fullName>
        <ecNumber evidence="2">2.7.1.35</ecNumber>
    </recommendedName>
    <alternativeName>
        <fullName evidence="10">PN/PL/PM kinase</fullName>
    </alternativeName>
    <alternativeName>
        <fullName evidence="11">Pyridoxal kinase</fullName>
    </alternativeName>
    <alternativeName>
        <fullName evidence="9">Pyridoxamine kinase</fullName>
    </alternativeName>
    <alternativeName>
        <fullName evidence="12">Vitamin B6 kinase</fullName>
    </alternativeName>
</protein>
<dbReference type="GO" id="GO:0008972">
    <property type="term" value="F:phosphomethylpyrimidine kinase activity"/>
    <property type="evidence" value="ECO:0007669"/>
    <property type="project" value="InterPro"/>
</dbReference>
<dbReference type="RefSeq" id="WP_086283062.1">
    <property type="nucleotide sequence ID" value="NZ_NGMO01000001.1"/>
</dbReference>
<dbReference type="GO" id="GO:0008902">
    <property type="term" value="F:hydroxymethylpyrimidine kinase activity"/>
    <property type="evidence" value="ECO:0007669"/>
    <property type="project" value="TreeGrafter"/>
</dbReference>
<evidence type="ECO:0000313" key="16">
    <source>
        <dbReference type="Proteomes" id="UP000194933"/>
    </source>
</evidence>
<evidence type="ECO:0000256" key="7">
    <source>
        <dbReference type="ARBA" id="ARBA00022840"/>
    </source>
</evidence>
<name>A0A2C9XNP4_9ENTE</name>
<dbReference type="STRING" id="1987383.A5844_000039"/>
<keyword evidence="8" id="KW-0460">Magnesium</keyword>
<feature type="domain" description="Pyridoxamine kinase/Phosphomethylpyrimidine kinase" evidence="14">
    <location>
        <begin position="11"/>
        <end position="255"/>
    </location>
</feature>
<dbReference type="SUPFAM" id="SSF53613">
    <property type="entry name" value="Ribokinase-like"/>
    <property type="match status" value="1"/>
</dbReference>
<evidence type="ECO:0000256" key="12">
    <source>
        <dbReference type="ARBA" id="ARBA00042531"/>
    </source>
</evidence>
<evidence type="ECO:0000256" key="10">
    <source>
        <dbReference type="ARBA" id="ARBA00042348"/>
    </source>
</evidence>
<reference evidence="15 16" key="1">
    <citation type="submission" date="2017-05" db="EMBL/GenBank/DDBJ databases">
        <title>The Genome Sequence of Enterococcus sp. 10A9_DIV0425.</title>
        <authorList>
            <consortium name="The Broad Institute Genomics Platform"/>
            <consortium name="The Broad Institute Genomic Center for Infectious Diseases"/>
            <person name="Earl A."/>
            <person name="Manson A."/>
            <person name="Schwartman J."/>
            <person name="Gilmore M."/>
            <person name="Abouelleil A."/>
            <person name="Cao P."/>
            <person name="Chapman S."/>
            <person name="Cusick C."/>
            <person name="Shea T."/>
            <person name="Young S."/>
            <person name="Neafsey D."/>
            <person name="Nusbaum C."/>
            <person name="Birren B."/>
        </authorList>
    </citation>
    <scope>NUCLEOTIDE SEQUENCE [LARGE SCALE GENOMIC DNA]</scope>
    <source>
        <strain evidence="15 16">10A9_DIV0425</strain>
    </source>
</reference>
<comment type="catalytic activity">
    <reaction evidence="13">
        <text>pyridoxal + ATP = pyridoxal 5'-phosphate + ADP + H(+)</text>
        <dbReference type="Rhea" id="RHEA:10224"/>
        <dbReference type="ChEBI" id="CHEBI:15378"/>
        <dbReference type="ChEBI" id="CHEBI:17310"/>
        <dbReference type="ChEBI" id="CHEBI:30616"/>
        <dbReference type="ChEBI" id="CHEBI:456216"/>
        <dbReference type="ChEBI" id="CHEBI:597326"/>
        <dbReference type="EC" id="2.7.1.35"/>
    </reaction>
</comment>
<evidence type="ECO:0000313" key="15">
    <source>
        <dbReference type="EMBL" id="OTP11825.1"/>
    </source>
</evidence>
<dbReference type="InterPro" id="IPR004399">
    <property type="entry name" value="HMP/HMP-P_kinase_dom"/>
</dbReference>
<dbReference type="PANTHER" id="PTHR20858">
    <property type="entry name" value="PHOSPHOMETHYLPYRIMIDINE KINASE"/>
    <property type="match status" value="1"/>
</dbReference>
<comment type="caution">
    <text evidence="15">The sequence shown here is derived from an EMBL/GenBank/DDBJ whole genome shotgun (WGS) entry which is preliminary data.</text>
</comment>
<evidence type="ECO:0000256" key="11">
    <source>
        <dbReference type="ARBA" id="ARBA00042396"/>
    </source>
</evidence>
<comment type="similarity">
    <text evidence="1">Belongs to the ThiD family.</text>
</comment>
<evidence type="ECO:0000256" key="5">
    <source>
        <dbReference type="ARBA" id="ARBA00022741"/>
    </source>
</evidence>
<gene>
    <name evidence="15" type="ORF">A5844_000039</name>
</gene>
<evidence type="ECO:0000256" key="4">
    <source>
        <dbReference type="ARBA" id="ARBA00022723"/>
    </source>
</evidence>
<evidence type="ECO:0000256" key="6">
    <source>
        <dbReference type="ARBA" id="ARBA00022777"/>
    </source>
</evidence>
<keyword evidence="3" id="KW-0808">Transferase</keyword>
<evidence type="ECO:0000256" key="3">
    <source>
        <dbReference type="ARBA" id="ARBA00022679"/>
    </source>
</evidence>
<dbReference type="CDD" id="cd01169">
    <property type="entry name" value="HMPP_kinase"/>
    <property type="match status" value="1"/>
</dbReference>
<keyword evidence="5" id="KW-0547">Nucleotide-binding</keyword>